<protein>
    <recommendedName>
        <fullName evidence="3">Polyprotein</fullName>
    </recommendedName>
</protein>
<keyword evidence="2" id="KW-1185">Reference proteome</keyword>
<proteinExistence type="predicted"/>
<name>A0AAW1N384_POPJA</name>
<dbReference type="EMBL" id="JASPKY010000015">
    <property type="protein sequence ID" value="KAK9753068.1"/>
    <property type="molecule type" value="Genomic_DNA"/>
</dbReference>
<dbReference type="AlphaFoldDB" id="A0AAW1N384"/>
<evidence type="ECO:0008006" key="3">
    <source>
        <dbReference type="Google" id="ProtNLM"/>
    </source>
</evidence>
<dbReference type="Proteomes" id="UP001458880">
    <property type="component" value="Unassembled WGS sequence"/>
</dbReference>
<reference evidence="1 2" key="1">
    <citation type="journal article" date="2024" name="BMC Genomics">
        <title>De novo assembly and annotation of Popillia japonica's genome with initial clues to its potential as an invasive pest.</title>
        <authorList>
            <person name="Cucini C."/>
            <person name="Boschi S."/>
            <person name="Funari R."/>
            <person name="Cardaioli E."/>
            <person name="Iannotti N."/>
            <person name="Marturano G."/>
            <person name="Paoli F."/>
            <person name="Bruttini M."/>
            <person name="Carapelli A."/>
            <person name="Frati F."/>
            <person name="Nardi F."/>
        </authorList>
    </citation>
    <scope>NUCLEOTIDE SEQUENCE [LARGE SCALE GENOMIC DNA]</scope>
    <source>
        <strain evidence="1">DMR45628</strain>
    </source>
</reference>
<dbReference type="PANTHER" id="PTHR11439">
    <property type="entry name" value="GAG-POL-RELATED RETROTRANSPOSON"/>
    <property type="match status" value="1"/>
</dbReference>
<accession>A0AAW1N384</accession>
<comment type="caution">
    <text evidence="1">The sequence shown here is derived from an EMBL/GenBank/DDBJ whole genome shotgun (WGS) entry which is preliminary data.</text>
</comment>
<dbReference type="PANTHER" id="PTHR11439:SF491">
    <property type="entry name" value="INTEGRASE CATALYTIC DOMAIN-CONTAINING PROTEIN"/>
    <property type="match status" value="1"/>
</dbReference>
<gene>
    <name evidence="1" type="ORF">QE152_g3694</name>
</gene>
<evidence type="ECO:0000313" key="2">
    <source>
        <dbReference type="Proteomes" id="UP001458880"/>
    </source>
</evidence>
<organism evidence="1 2">
    <name type="scientific">Popillia japonica</name>
    <name type="common">Japanese beetle</name>
    <dbReference type="NCBI Taxonomy" id="7064"/>
    <lineage>
        <taxon>Eukaryota</taxon>
        <taxon>Metazoa</taxon>
        <taxon>Ecdysozoa</taxon>
        <taxon>Arthropoda</taxon>
        <taxon>Hexapoda</taxon>
        <taxon>Insecta</taxon>
        <taxon>Pterygota</taxon>
        <taxon>Neoptera</taxon>
        <taxon>Endopterygota</taxon>
        <taxon>Coleoptera</taxon>
        <taxon>Polyphaga</taxon>
        <taxon>Scarabaeiformia</taxon>
        <taxon>Scarabaeidae</taxon>
        <taxon>Rutelinae</taxon>
        <taxon>Popillia</taxon>
    </lineage>
</organism>
<sequence>MYRTDKNVPYREAVGSLMFLATTSRPDIMYAVNVISRHVNNPQTRHWEETRHWEAVKHILRYLKGTRKLGIRYSGNNMELSVYSDADYAGDIETRHVVKRFISGTESAV</sequence>
<evidence type="ECO:0000313" key="1">
    <source>
        <dbReference type="EMBL" id="KAK9753068.1"/>
    </source>
</evidence>